<accession>A0ABS4KXI4</accession>
<reference evidence="3 4" key="1">
    <citation type="submission" date="2021-03" db="EMBL/GenBank/DDBJ databases">
        <title>Genomic Encyclopedia of Type Strains, Phase IV (KMG-IV): sequencing the most valuable type-strain genomes for metagenomic binning, comparative biology and taxonomic classification.</title>
        <authorList>
            <person name="Goeker M."/>
        </authorList>
    </citation>
    <scope>NUCLEOTIDE SEQUENCE [LARGE SCALE GENOMIC DNA]</scope>
    <source>
        <strain evidence="3 4">DSM 28783</strain>
    </source>
</reference>
<name>A0ABS4KXI4_9CLOT</name>
<dbReference type="Pfam" id="PF04892">
    <property type="entry name" value="VanZ"/>
    <property type="match status" value="1"/>
</dbReference>
<comment type="caution">
    <text evidence="3">The sequence shown here is derived from an EMBL/GenBank/DDBJ whole genome shotgun (WGS) entry which is preliminary data.</text>
</comment>
<dbReference type="InterPro" id="IPR016747">
    <property type="entry name" value="Phosphotransbutyrylase"/>
</dbReference>
<dbReference type="Proteomes" id="UP001519307">
    <property type="component" value="Unassembled WGS sequence"/>
</dbReference>
<keyword evidence="4" id="KW-1185">Reference proteome</keyword>
<feature type="transmembrane region" description="Helical" evidence="1">
    <location>
        <begin position="119"/>
        <end position="137"/>
    </location>
</feature>
<feature type="transmembrane region" description="Helical" evidence="1">
    <location>
        <begin position="87"/>
        <end position="107"/>
    </location>
</feature>
<feature type="domain" description="VanZ-like" evidence="2">
    <location>
        <begin position="7"/>
        <end position="134"/>
    </location>
</feature>
<keyword evidence="1" id="KW-1133">Transmembrane helix</keyword>
<dbReference type="EMBL" id="JAGGLM010000038">
    <property type="protein sequence ID" value="MBP2034181.1"/>
    <property type="molecule type" value="Genomic_DNA"/>
</dbReference>
<dbReference type="PIRSF" id="PIRSF019083">
    <property type="entry name" value="UCP019083_VanZ"/>
    <property type="match status" value="1"/>
</dbReference>
<dbReference type="RefSeq" id="WP_209703412.1">
    <property type="nucleotide sequence ID" value="NZ_JAGGLM010000038.1"/>
</dbReference>
<proteinExistence type="predicted"/>
<evidence type="ECO:0000256" key="1">
    <source>
        <dbReference type="SAM" id="Phobius"/>
    </source>
</evidence>
<keyword evidence="1" id="KW-0472">Membrane</keyword>
<gene>
    <name evidence="3" type="ORF">J2Z42_002914</name>
</gene>
<sequence length="140" mass="16551">MNKYFKWILVIVWMIVIFMFSNQPANISDEKSRFVVHLFNAIGINLNSIFGNLANFVVRKISHFSEYFILYLLLFNALYKRFEIKKILFLSIIVVFFYACSDEIHQIFIPGRTARIRDVIIDTCGGLISLLCCFYYNKKH</sequence>
<evidence type="ECO:0000313" key="4">
    <source>
        <dbReference type="Proteomes" id="UP001519307"/>
    </source>
</evidence>
<evidence type="ECO:0000313" key="3">
    <source>
        <dbReference type="EMBL" id="MBP2034181.1"/>
    </source>
</evidence>
<keyword evidence="1" id="KW-0812">Transmembrane</keyword>
<organism evidence="3 4">
    <name type="scientific">Clostridium algifaecis</name>
    <dbReference type="NCBI Taxonomy" id="1472040"/>
    <lineage>
        <taxon>Bacteria</taxon>
        <taxon>Bacillati</taxon>
        <taxon>Bacillota</taxon>
        <taxon>Clostridia</taxon>
        <taxon>Eubacteriales</taxon>
        <taxon>Clostridiaceae</taxon>
        <taxon>Clostridium</taxon>
    </lineage>
</organism>
<feature type="transmembrane region" description="Helical" evidence="1">
    <location>
        <begin position="6"/>
        <end position="22"/>
    </location>
</feature>
<protein>
    <submittedName>
        <fullName evidence="3">VanZ family protein</fullName>
    </submittedName>
</protein>
<feature type="transmembrane region" description="Helical" evidence="1">
    <location>
        <begin position="34"/>
        <end position="58"/>
    </location>
</feature>
<dbReference type="InterPro" id="IPR006976">
    <property type="entry name" value="VanZ-like"/>
</dbReference>
<dbReference type="NCBIfam" id="NF037970">
    <property type="entry name" value="vanZ_1"/>
    <property type="match status" value="1"/>
</dbReference>
<evidence type="ECO:0000259" key="2">
    <source>
        <dbReference type="Pfam" id="PF04892"/>
    </source>
</evidence>